<evidence type="ECO:0000256" key="3">
    <source>
        <dbReference type="ARBA" id="ARBA00022741"/>
    </source>
</evidence>
<evidence type="ECO:0000313" key="10">
    <source>
        <dbReference type="Proteomes" id="UP001208131"/>
    </source>
</evidence>
<dbReference type="GO" id="GO:0005524">
    <property type="term" value="F:ATP binding"/>
    <property type="evidence" value="ECO:0007669"/>
    <property type="project" value="UniProtKB-KW"/>
</dbReference>
<dbReference type="Gene3D" id="3.10.20.70">
    <property type="entry name" value="Glutamine synthetase, N-terminal domain"/>
    <property type="match status" value="1"/>
</dbReference>
<dbReference type="PROSITE" id="PS51987">
    <property type="entry name" value="GS_CATALYTIC"/>
    <property type="match status" value="1"/>
</dbReference>
<dbReference type="Proteomes" id="UP001208131">
    <property type="component" value="Unassembled WGS sequence"/>
</dbReference>
<dbReference type="Gene3D" id="3.30.590.10">
    <property type="entry name" value="Glutamine synthetase/guanido kinase, catalytic domain"/>
    <property type="match status" value="1"/>
</dbReference>
<dbReference type="InterPro" id="IPR008147">
    <property type="entry name" value="Gln_synt_N"/>
</dbReference>
<protein>
    <submittedName>
        <fullName evidence="9">Glutamine synthetase family protein</fullName>
    </submittedName>
</protein>
<dbReference type="SMART" id="SM01230">
    <property type="entry name" value="Gln-synt_C"/>
    <property type="match status" value="1"/>
</dbReference>
<dbReference type="EMBL" id="JAOQJZ010000004">
    <property type="protein sequence ID" value="MCU6705334.1"/>
    <property type="molecule type" value="Genomic_DNA"/>
</dbReference>
<dbReference type="SUPFAM" id="SSF55931">
    <property type="entry name" value="Glutamine synthetase/guanido kinase"/>
    <property type="match status" value="1"/>
</dbReference>
<dbReference type="InterPro" id="IPR014746">
    <property type="entry name" value="Gln_synth/guanido_kin_cat_dom"/>
</dbReference>
<feature type="domain" description="GS beta-grasp" evidence="7">
    <location>
        <begin position="15"/>
        <end position="100"/>
    </location>
</feature>
<dbReference type="AlphaFoldDB" id="A0AAE3IG84"/>
<comment type="similarity">
    <text evidence="1 5 6">Belongs to the glutamine synthetase family.</text>
</comment>
<sequence length="439" mass="49766">MKYTEKEVLQFVEENDVKFVKLMFCDIFGSLKTISVIAGELPKIFREGLIFDASKLGGFLNVTASDLRLFPDPDTLALLPWRPQHGRVVRFFCHLKYPDGTAFEGDGRFFLKTAIAYAKGKGYNFQIGTSCEFYCFEKDDTDMPTKRPHDYAGYCDAAPVDRGENLRRDICLTLEQMDIFPESSRHETGPGQNEIDFQYSNALKAADNLVTFKNVVKSVADRNGLYATFMPKPIVDNCGSGLHIMLMCMKGTENVFRPQLGGLSKEAERMIAGILKNVGDMTLFLNTTTNSYKRFGSLLAPKYISWSHENYAQLLRAPLADTDENGIILRSADNTCNPYFAMGLLIYACIDGVINKEELPKPFNFNIGSADESELAKLETLPQSLKEAVERAEKSEFLADRLPEHMLERFIAIEKELIIEYERAADKEQFETARYFYHL</sequence>
<evidence type="ECO:0000259" key="8">
    <source>
        <dbReference type="PROSITE" id="PS51987"/>
    </source>
</evidence>
<dbReference type="PANTHER" id="PTHR43785">
    <property type="entry name" value="GAMMA-GLUTAMYLPUTRESCINE SYNTHETASE"/>
    <property type="match status" value="1"/>
</dbReference>
<evidence type="ECO:0000313" key="9">
    <source>
        <dbReference type="EMBL" id="MCU6705334.1"/>
    </source>
</evidence>
<dbReference type="Pfam" id="PF00120">
    <property type="entry name" value="Gln-synt_C"/>
    <property type="match status" value="1"/>
</dbReference>
<dbReference type="RefSeq" id="WP_038671331.1">
    <property type="nucleotide sequence ID" value="NZ_JAOQJZ010000004.1"/>
</dbReference>
<dbReference type="GO" id="GO:0004356">
    <property type="term" value="F:glutamine synthetase activity"/>
    <property type="evidence" value="ECO:0007669"/>
    <property type="project" value="InterPro"/>
</dbReference>
<keyword evidence="2" id="KW-0436">Ligase</keyword>
<organism evidence="9 10">
    <name type="scientific">Hominimerdicola aceti</name>
    <dbReference type="NCBI Taxonomy" id="2981726"/>
    <lineage>
        <taxon>Bacteria</taxon>
        <taxon>Bacillati</taxon>
        <taxon>Bacillota</taxon>
        <taxon>Clostridia</taxon>
        <taxon>Eubacteriales</taxon>
        <taxon>Oscillospiraceae</taxon>
        <taxon>Hominimerdicola</taxon>
    </lineage>
</organism>
<feature type="domain" description="GS catalytic" evidence="8">
    <location>
        <begin position="107"/>
        <end position="439"/>
    </location>
</feature>
<dbReference type="Pfam" id="PF03951">
    <property type="entry name" value="Gln-synt_N"/>
    <property type="match status" value="1"/>
</dbReference>
<name>A0AAE3IG84_9FIRM</name>
<dbReference type="InterPro" id="IPR008146">
    <property type="entry name" value="Gln_synth_cat_dom"/>
</dbReference>
<evidence type="ECO:0000259" key="7">
    <source>
        <dbReference type="PROSITE" id="PS51986"/>
    </source>
</evidence>
<dbReference type="SUPFAM" id="SSF54368">
    <property type="entry name" value="Glutamine synthetase, N-terminal domain"/>
    <property type="match status" value="1"/>
</dbReference>
<evidence type="ECO:0000256" key="2">
    <source>
        <dbReference type="ARBA" id="ARBA00022598"/>
    </source>
</evidence>
<proteinExistence type="inferred from homology"/>
<evidence type="ECO:0000256" key="5">
    <source>
        <dbReference type="PROSITE-ProRule" id="PRU01330"/>
    </source>
</evidence>
<accession>A0AAE3IG84</accession>
<evidence type="ECO:0000256" key="6">
    <source>
        <dbReference type="RuleBase" id="RU000384"/>
    </source>
</evidence>
<dbReference type="PROSITE" id="PS51986">
    <property type="entry name" value="GS_BETA_GRASP"/>
    <property type="match status" value="1"/>
</dbReference>
<evidence type="ECO:0000256" key="1">
    <source>
        <dbReference type="ARBA" id="ARBA00009897"/>
    </source>
</evidence>
<dbReference type="InterPro" id="IPR036651">
    <property type="entry name" value="Gln_synt_N_sf"/>
</dbReference>
<gene>
    <name evidence="9" type="ORF">OCV57_05255</name>
</gene>
<evidence type="ECO:0000256" key="4">
    <source>
        <dbReference type="ARBA" id="ARBA00022840"/>
    </source>
</evidence>
<dbReference type="PANTHER" id="PTHR43785:SF12">
    <property type="entry name" value="TYPE-1 GLUTAMINE SYNTHETASE 2"/>
    <property type="match status" value="1"/>
</dbReference>
<keyword evidence="10" id="KW-1185">Reference proteome</keyword>
<reference evidence="9 10" key="1">
    <citation type="journal article" date="2021" name="ISME Commun">
        <title>Automated analysis of genomic sequences facilitates high-throughput and comprehensive description of bacteria.</title>
        <authorList>
            <person name="Hitch T.C.A."/>
        </authorList>
    </citation>
    <scope>NUCLEOTIDE SEQUENCE [LARGE SCALE GENOMIC DNA]</scope>
    <source>
        <strain evidence="9 10">Sanger_31</strain>
    </source>
</reference>
<keyword evidence="3" id="KW-0547">Nucleotide-binding</keyword>
<dbReference type="GO" id="GO:0006542">
    <property type="term" value="P:glutamine biosynthetic process"/>
    <property type="evidence" value="ECO:0007669"/>
    <property type="project" value="InterPro"/>
</dbReference>
<comment type="caution">
    <text evidence="9">The sequence shown here is derived from an EMBL/GenBank/DDBJ whole genome shotgun (WGS) entry which is preliminary data.</text>
</comment>
<keyword evidence="4" id="KW-0067">ATP-binding</keyword>